<comment type="caution">
    <text evidence="2">The sequence shown here is derived from an EMBL/GenBank/DDBJ whole genome shotgun (WGS) entry which is preliminary data.</text>
</comment>
<protein>
    <recommendedName>
        <fullName evidence="4">TLC domain-containing protein</fullName>
    </recommendedName>
</protein>
<dbReference type="AlphaFoldDB" id="A0A8H6IX10"/>
<name>A0A8H6IX10_9PEZI</name>
<gene>
    <name evidence="2" type="ORF">CMUS01_15398</name>
</gene>
<feature type="transmembrane region" description="Helical" evidence="1">
    <location>
        <begin position="137"/>
        <end position="157"/>
    </location>
</feature>
<sequence>MSLLEVACLGTGLALYQLLNRLLRVLVERWNAAFYADLKLDQSRKLAPYIVFPLGILLTLVSTPMCLSAYTTTPIDADESGTTRPFTTTGKICLASRGVLWASELAPLSYSPEYLAHHILSLSSLLLVLVRNLPRRALYLIYAGLVTELFSDTVALLRLHGRNASNSAAFRRVLLANVVSMVVLRIAPIVVFTAGMRHKSPDFVCAIALYCGYLVRLAFMQLRTLGFIEPTFQQLLQTWVFGESLKPLMNTSWLPRPRVLVAGAAFAIASMSAHEYVTTPNGEHTS</sequence>
<organism evidence="2 3">
    <name type="scientific">Colletotrichum musicola</name>
    <dbReference type="NCBI Taxonomy" id="2175873"/>
    <lineage>
        <taxon>Eukaryota</taxon>
        <taxon>Fungi</taxon>
        <taxon>Dikarya</taxon>
        <taxon>Ascomycota</taxon>
        <taxon>Pezizomycotina</taxon>
        <taxon>Sordariomycetes</taxon>
        <taxon>Hypocreomycetidae</taxon>
        <taxon>Glomerellales</taxon>
        <taxon>Glomerellaceae</taxon>
        <taxon>Colletotrichum</taxon>
        <taxon>Colletotrichum orchidearum species complex</taxon>
    </lineage>
</organism>
<keyword evidence="1" id="KW-0472">Membrane</keyword>
<feature type="transmembrane region" description="Helical" evidence="1">
    <location>
        <begin position="49"/>
        <end position="70"/>
    </location>
</feature>
<reference evidence="2" key="1">
    <citation type="journal article" date="2020" name="Phytopathology">
        <title>Genome Sequence Resources of Colletotrichum truncatum, C. plurivorum, C. musicola, and C. sojae: Four Species Pathogenic to Soybean (Glycine max).</title>
        <authorList>
            <person name="Rogerio F."/>
            <person name="Boufleur T.R."/>
            <person name="Ciampi-Guillardi M."/>
            <person name="Sukno S.A."/>
            <person name="Thon M.R."/>
            <person name="Massola Junior N.S."/>
            <person name="Baroncelli R."/>
        </authorList>
    </citation>
    <scope>NUCLEOTIDE SEQUENCE</scope>
    <source>
        <strain evidence="2">LFN0074</strain>
    </source>
</reference>
<proteinExistence type="predicted"/>
<feature type="transmembrane region" description="Helical" evidence="1">
    <location>
        <begin position="114"/>
        <end position="130"/>
    </location>
</feature>
<keyword evidence="3" id="KW-1185">Reference proteome</keyword>
<feature type="transmembrane region" description="Helical" evidence="1">
    <location>
        <begin position="203"/>
        <end position="222"/>
    </location>
</feature>
<evidence type="ECO:0008006" key="4">
    <source>
        <dbReference type="Google" id="ProtNLM"/>
    </source>
</evidence>
<evidence type="ECO:0000313" key="2">
    <source>
        <dbReference type="EMBL" id="KAF6802297.1"/>
    </source>
</evidence>
<dbReference type="OrthoDB" id="3011762at2759"/>
<accession>A0A8H6IX10</accession>
<dbReference type="EMBL" id="WIGM01001281">
    <property type="protein sequence ID" value="KAF6802297.1"/>
    <property type="molecule type" value="Genomic_DNA"/>
</dbReference>
<dbReference type="Proteomes" id="UP000639643">
    <property type="component" value="Unassembled WGS sequence"/>
</dbReference>
<evidence type="ECO:0000256" key="1">
    <source>
        <dbReference type="SAM" id="Phobius"/>
    </source>
</evidence>
<evidence type="ECO:0000313" key="3">
    <source>
        <dbReference type="Proteomes" id="UP000639643"/>
    </source>
</evidence>
<keyword evidence="1" id="KW-0812">Transmembrane</keyword>
<keyword evidence="1" id="KW-1133">Transmembrane helix</keyword>
<feature type="transmembrane region" description="Helical" evidence="1">
    <location>
        <begin position="169"/>
        <end position="191"/>
    </location>
</feature>